<keyword evidence="2" id="KW-1185">Reference proteome</keyword>
<gene>
    <name evidence="1" type="ORF">KHLLAP_LOCUS378</name>
</gene>
<accession>A0AAI8V7S5</accession>
<sequence length="407" mass="45847">MTTPTETFRFMDLPTEVRDNIYHIILCSWPAPKSTWDEARKLAVVPDEPAVMHHRIHTGILLANCQIHRDATDVLLKGNLFVKVQMRASTNVRAVLVPKQVPIVSMTPSVVAAFKGYALTHSINMDADLLFPVAHLMILHRDLDLFCQAVSGDYIQACGPNPQHCITIHNPWETTSTPNYMKNIKNQERLLQPYREYLRGARSFKFQGNVVKPELARVVANEVKGEPIPDAEELLSDLLRQKALGKQYFDNRDSVNASEMWAKAAMHVFRMTSWNAWPRLIADAGRDLANNITEVYFQLNANLAANNLRVMQETAATDVELAGQYAGAVYSALEKASQASRKLGTDWQPSPDQEAKLCYRLAVAHRIADDNIDVAEQVINHAARHLPNDRAIQQEVQAIARWKARRG</sequence>
<protein>
    <submittedName>
        <fullName evidence="1">Uu.00g027630.m01.CDS01</fullName>
    </submittedName>
</protein>
<dbReference type="EMBL" id="CAUWAG010000003">
    <property type="protein sequence ID" value="CAJ2499910.1"/>
    <property type="molecule type" value="Genomic_DNA"/>
</dbReference>
<evidence type="ECO:0000313" key="2">
    <source>
        <dbReference type="Proteomes" id="UP001295740"/>
    </source>
</evidence>
<comment type="caution">
    <text evidence="1">The sequence shown here is derived from an EMBL/GenBank/DDBJ whole genome shotgun (WGS) entry which is preliminary data.</text>
</comment>
<evidence type="ECO:0000313" key="1">
    <source>
        <dbReference type="EMBL" id="CAJ2499910.1"/>
    </source>
</evidence>
<dbReference type="AlphaFoldDB" id="A0AAI8V7S5"/>
<proteinExistence type="predicted"/>
<organism evidence="1 2">
    <name type="scientific">Anthostomella pinea</name>
    <dbReference type="NCBI Taxonomy" id="933095"/>
    <lineage>
        <taxon>Eukaryota</taxon>
        <taxon>Fungi</taxon>
        <taxon>Dikarya</taxon>
        <taxon>Ascomycota</taxon>
        <taxon>Pezizomycotina</taxon>
        <taxon>Sordariomycetes</taxon>
        <taxon>Xylariomycetidae</taxon>
        <taxon>Xylariales</taxon>
        <taxon>Xylariaceae</taxon>
        <taxon>Anthostomella</taxon>
    </lineage>
</organism>
<reference evidence="1" key="1">
    <citation type="submission" date="2023-10" db="EMBL/GenBank/DDBJ databases">
        <authorList>
            <person name="Hackl T."/>
        </authorList>
    </citation>
    <scope>NUCLEOTIDE SEQUENCE</scope>
</reference>
<name>A0AAI8V7S5_9PEZI</name>
<dbReference type="Proteomes" id="UP001295740">
    <property type="component" value="Unassembled WGS sequence"/>
</dbReference>